<feature type="region of interest" description="Disordered" evidence="1">
    <location>
        <begin position="37"/>
        <end position="94"/>
    </location>
</feature>
<evidence type="ECO:0000256" key="1">
    <source>
        <dbReference type="SAM" id="MobiDB-lite"/>
    </source>
</evidence>
<feature type="compositionally biased region" description="Basic and acidic residues" evidence="1">
    <location>
        <begin position="40"/>
        <end position="52"/>
    </location>
</feature>
<keyword evidence="4" id="KW-1185">Reference proteome</keyword>
<dbReference type="EMBL" id="BLAL01000297">
    <property type="protein sequence ID" value="GET01182.1"/>
    <property type="molecule type" value="Genomic_DNA"/>
</dbReference>
<reference evidence="2 4" key="1">
    <citation type="submission" date="2017-11" db="EMBL/GenBank/DDBJ databases">
        <title>The genome of Rhizophagus clarus HR1 reveals common genetic basis of auxotrophy among arbuscular mycorrhizal fungi.</title>
        <authorList>
            <person name="Kobayashi Y."/>
        </authorList>
    </citation>
    <scope>NUCLEOTIDE SEQUENCE [LARGE SCALE GENOMIC DNA]</scope>
    <source>
        <strain evidence="2 4">HR1</strain>
    </source>
</reference>
<accession>A0A2Z6QVP8</accession>
<feature type="compositionally biased region" description="Basic and acidic residues" evidence="1">
    <location>
        <begin position="215"/>
        <end position="224"/>
    </location>
</feature>
<name>A0A2Z6QVP8_9GLOM</name>
<reference evidence="3" key="2">
    <citation type="submission" date="2019-10" db="EMBL/GenBank/DDBJ databases">
        <title>Conservation and host-specific expression of non-tandemly repeated heterogenous ribosome RNA gene in arbuscular mycorrhizal fungi.</title>
        <authorList>
            <person name="Maeda T."/>
            <person name="Kobayashi Y."/>
            <person name="Nakagawa T."/>
            <person name="Ezawa T."/>
            <person name="Yamaguchi K."/>
            <person name="Bino T."/>
            <person name="Nishimoto Y."/>
            <person name="Shigenobu S."/>
            <person name="Kawaguchi M."/>
        </authorList>
    </citation>
    <scope>NUCLEOTIDE SEQUENCE</scope>
    <source>
        <strain evidence="3">HR1</strain>
    </source>
</reference>
<feature type="region of interest" description="Disordered" evidence="1">
    <location>
        <begin position="1"/>
        <end position="24"/>
    </location>
</feature>
<comment type="caution">
    <text evidence="2">The sequence shown here is derived from an EMBL/GenBank/DDBJ whole genome shotgun (WGS) entry which is preliminary data.</text>
</comment>
<evidence type="ECO:0000313" key="3">
    <source>
        <dbReference type="EMBL" id="GET01182.1"/>
    </source>
</evidence>
<feature type="compositionally biased region" description="Acidic residues" evidence="1">
    <location>
        <begin position="53"/>
        <end position="68"/>
    </location>
</feature>
<dbReference type="Proteomes" id="UP000247702">
    <property type="component" value="Unassembled WGS sequence"/>
</dbReference>
<gene>
    <name evidence="3" type="ORF">RCL2_002760300</name>
    <name evidence="2" type="ORF">RclHR1_15360003</name>
</gene>
<dbReference type="OrthoDB" id="2447013at2759"/>
<dbReference type="EMBL" id="BEXD01000598">
    <property type="protein sequence ID" value="GBB88761.1"/>
    <property type="molecule type" value="Genomic_DNA"/>
</dbReference>
<evidence type="ECO:0000313" key="2">
    <source>
        <dbReference type="EMBL" id="GBB88761.1"/>
    </source>
</evidence>
<protein>
    <submittedName>
        <fullName evidence="2">Uncharacterized protein</fullName>
    </submittedName>
</protein>
<dbReference type="Proteomes" id="UP000615446">
    <property type="component" value="Unassembled WGS sequence"/>
</dbReference>
<feature type="region of interest" description="Disordered" evidence="1">
    <location>
        <begin position="191"/>
        <end position="224"/>
    </location>
</feature>
<feature type="compositionally biased region" description="Acidic residues" evidence="1">
    <location>
        <begin position="80"/>
        <end position="94"/>
    </location>
</feature>
<evidence type="ECO:0000313" key="4">
    <source>
        <dbReference type="Proteomes" id="UP000247702"/>
    </source>
</evidence>
<organism evidence="2 4">
    <name type="scientific">Rhizophagus clarus</name>
    <dbReference type="NCBI Taxonomy" id="94130"/>
    <lineage>
        <taxon>Eukaryota</taxon>
        <taxon>Fungi</taxon>
        <taxon>Fungi incertae sedis</taxon>
        <taxon>Mucoromycota</taxon>
        <taxon>Glomeromycotina</taxon>
        <taxon>Glomeromycetes</taxon>
        <taxon>Glomerales</taxon>
        <taxon>Glomeraceae</taxon>
        <taxon>Rhizophagus</taxon>
    </lineage>
</organism>
<sequence>MAENSTYSDKKLQKKIQKVKSNERNVEKIQINNEVIVLDDLSREDNERKEENYNDNEIEDEDDNDIKDDDNYNDKSSNIVDDDYDNDGNYEEENNNNDEEIIIIEEIKIQLVVKKNDTKTPTAKTLTIQPANYKNVMDKINLTTNKILEKETKSKYNYTISYKAVNARGSSNTFEDELDFQEFISEYQKHTENNIRSSSEEEIEIQTKKKKKSRSIRENDLSKEEKTRSEVIANLVEMYKYNLHSTPCFI</sequence>
<dbReference type="AlphaFoldDB" id="A0A2Z6QVP8"/>
<proteinExistence type="predicted"/>